<reference evidence="2" key="1">
    <citation type="submission" date="2024-01" db="EMBL/GenBank/DDBJ databases">
        <authorList>
            <person name="Webb A."/>
        </authorList>
    </citation>
    <scope>NUCLEOTIDE SEQUENCE</scope>
    <source>
        <strain evidence="2">Pm1</strain>
    </source>
</reference>
<proteinExistence type="predicted"/>
<dbReference type="AlphaFoldDB" id="A0AAV1TZN9"/>
<feature type="region of interest" description="Disordered" evidence="1">
    <location>
        <begin position="133"/>
        <end position="153"/>
    </location>
</feature>
<comment type="caution">
    <text evidence="2">The sequence shown here is derived from an EMBL/GenBank/DDBJ whole genome shotgun (WGS) entry which is preliminary data.</text>
</comment>
<protein>
    <submittedName>
        <fullName evidence="2">Uncharacterized protein</fullName>
    </submittedName>
</protein>
<dbReference type="Proteomes" id="UP001162060">
    <property type="component" value="Unassembled WGS sequence"/>
</dbReference>
<evidence type="ECO:0000313" key="3">
    <source>
        <dbReference type="Proteomes" id="UP001162060"/>
    </source>
</evidence>
<organism evidence="2 3">
    <name type="scientific">Peronospora matthiolae</name>
    <dbReference type="NCBI Taxonomy" id="2874970"/>
    <lineage>
        <taxon>Eukaryota</taxon>
        <taxon>Sar</taxon>
        <taxon>Stramenopiles</taxon>
        <taxon>Oomycota</taxon>
        <taxon>Peronosporomycetes</taxon>
        <taxon>Peronosporales</taxon>
        <taxon>Peronosporaceae</taxon>
        <taxon>Peronospora</taxon>
    </lineage>
</organism>
<name>A0AAV1TZN9_9STRA</name>
<evidence type="ECO:0000256" key="1">
    <source>
        <dbReference type="SAM" id="MobiDB-lite"/>
    </source>
</evidence>
<gene>
    <name evidence="2" type="ORF">PM001_LOCUS12371</name>
</gene>
<evidence type="ECO:0000313" key="2">
    <source>
        <dbReference type="EMBL" id="CAK7927221.1"/>
    </source>
</evidence>
<accession>A0AAV1TZN9</accession>
<dbReference type="EMBL" id="CAKLBY020000109">
    <property type="protein sequence ID" value="CAK7927221.1"/>
    <property type="molecule type" value="Genomic_DNA"/>
</dbReference>
<sequence>MTIRVARLLPRYHVGIKTHILVPLPHLWRLFSSQSTKKPHNLFEIDLNPLKASIASAEKPTLDYAKRALELQPTQVQRNLDLLHNEMSELFGEEVAESNEEWSSPRMDSTPLQNGKEMYGRMVDPMSGDFAGAKSAPDISRRERPPMMATSSVQDAFTSTKADFYSRPERRLRDGCIENEKVDLLLLHGPCSFVRDVWTGGDVPKKELKRHVQKLADDLKIVVKIRHYDSEKGILKKLLGAHEDQVIVLCWNISLSKSPFIVRALELIQSNTIILSPGNVEHGPLPATVVGVLSGFRNQCLSLALNAAADLLKLNAGKGRKAC</sequence>